<dbReference type="RefSeq" id="WP_284053881.1">
    <property type="nucleotide sequence ID" value="NZ_JAGRQC010000002.1"/>
</dbReference>
<comment type="caution">
    <text evidence="5">The sequence shown here is derived from an EMBL/GenBank/DDBJ whole genome shotgun (WGS) entry which is preliminary data.</text>
</comment>
<keyword evidence="2" id="KW-0238">DNA-binding</keyword>
<dbReference type="Proteomes" id="UP000676996">
    <property type="component" value="Unassembled WGS sequence"/>
</dbReference>
<dbReference type="InterPro" id="IPR050204">
    <property type="entry name" value="AraC_XylS_family_regulators"/>
</dbReference>
<dbReference type="Pfam" id="PF20240">
    <property type="entry name" value="DUF6597"/>
    <property type="match status" value="1"/>
</dbReference>
<keyword evidence="6" id="KW-1185">Reference proteome</keyword>
<dbReference type="InterPro" id="IPR046532">
    <property type="entry name" value="DUF6597"/>
</dbReference>
<protein>
    <submittedName>
        <fullName evidence="5">Helix-turn-helix transcriptional regulator</fullName>
    </submittedName>
</protein>
<evidence type="ECO:0000256" key="2">
    <source>
        <dbReference type="ARBA" id="ARBA00023125"/>
    </source>
</evidence>
<dbReference type="InterPro" id="IPR018060">
    <property type="entry name" value="HTH_AraC"/>
</dbReference>
<dbReference type="GO" id="GO:0043565">
    <property type="term" value="F:sequence-specific DNA binding"/>
    <property type="evidence" value="ECO:0007669"/>
    <property type="project" value="InterPro"/>
</dbReference>
<dbReference type="PANTHER" id="PTHR46796">
    <property type="entry name" value="HTH-TYPE TRANSCRIPTIONAL ACTIVATOR RHAS-RELATED"/>
    <property type="match status" value="1"/>
</dbReference>
<evidence type="ECO:0000256" key="3">
    <source>
        <dbReference type="ARBA" id="ARBA00023163"/>
    </source>
</evidence>
<dbReference type="SMART" id="SM00342">
    <property type="entry name" value="HTH_ARAC"/>
    <property type="match status" value="1"/>
</dbReference>
<proteinExistence type="predicted"/>
<reference evidence="5" key="1">
    <citation type="submission" date="2021-04" db="EMBL/GenBank/DDBJ databases">
        <title>Ouciella asimina sp. nov., isolated from the surface seawater in the hydrothermal field of Okinawa Trough.</title>
        <authorList>
            <person name="Shuang W."/>
        </authorList>
    </citation>
    <scope>NUCLEOTIDE SEQUENCE</scope>
    <source>
        <strain evidence="5">LXI357</strain>
    </source>
</reference>
<evidence type="ECO:0000313" key="5">
    <source>
        <dbReference type="EMBL" id="MBR0552609.1"/>
    </source>
</evidence>
<dbReference type="Pfam" id="PF12833">
    <property type="entry name" value="HTH_18"/>
    <property type="match status" value="1"/>
</dbReference>
<dbReference type="Gene3D" id="1.10.10.60">
    <property type="entry name" value="Homeodomain-like"/>
    <property type="match status" value="1"/>
</dbReference>
<feature type="domain" description="HTH araC/xylS-type" evidence="4">
    <location>
        <begin position="158"/>
        <end position="257"/>
    </location>
</feature>
<evidence type="ECO:0000256" key="1">
    <source>
        <dbReference type="ARBA" id="ARBA00023015"/>
    </source>
</evidence>
<keyword evidence="3" id="KW-0804">Transcription</keyword>
<dbReference type="AlphaFoldDB" id="A0A8T4IJT3"/>
<name>A0A8T4IJT3_9SPHN</name>
<organism evidence="5 6">
    <name type="scientific">Stakelama marina</name>
    <dbReference type="NCBI Taxonomy" id="2826939"/>
    <lineage>
        <taxon>Bacteria</taxon>
        <taxon>Pseudomonadati</taxon>
        <taxon>Pseudomonadota</taxon>
        <taxon>Alphaproteobacteria</taxon>
        <taxon>Sphingomonadales</taxon>
        <taxon>Sphingomonadaceae</taxon>
        <taxon>Stakelama</taxon>
    </lineage>
</organism>
<evidence type="ECO:0000259" key="4">
    <source>
        <dbReference type="PROSITE" id="PS01124"/>
    </source>
</evidence>
<evidence type="ECO:0000313" key="6">
    <source>
        <dbReference type="Proteomes" id="UP000676996"/>
    </source>
</evidence>
<dbReference type="PROSITE" id="PS01124">
    <property type="entry name" value="HTH_ARAC_FAMILY_2"/>
    <property type="match status" value="1"/>
</dbReference>
<dbReference type="EMBL" id="JAGRQC010000002">
    <property type="protein sequence ID" value="MBR0552609.1"/>
    <property type="molecule type" value="Genomic_DNA"/>
</dbReference>
<keyword evidence="1" id="KW-0805">Transcription regulation</keyword>
<gene>
    <name evidence="5" type="ORF">J7S20_08840</name>
</gene>
<sequence length="283" mass="30949">MEKVELEYDVPSSAMSDYVTLFYRFRAEVPFFEDTERADHAQLRFRLTPGKAEYTFANGNVLSAPPLHVIGPTSGPMQVRVDGPVRVFGMGLTPAGWAALIGTDASSMLNRVVGARELLGDEIIAVARALATVRDIKSMVAIVEPLLLDLAQREKSHAEFVRLVDAWLADSPSPDVEQLVAASGLSARQIERKCKALYGVPPKFLARKYRALRAAVALVAEGATPAEVVERGFYDQSHLIREIKQFTGLTPGQMHDHPGLLAQLTMNQRTALKAQVAPIISDT</sequence>
<accession>A0A8T4IJT3</accession>
<dbReference type="GO" id="GO:0003700">
    <property type="term" value="F:DNA-binding transcription factor activity"/>
    <property type="evidence" value="ECO:0007669"/>
    <property type="project" value="InterPro"/>
</dbReference>